<feature type="compositionally biased region" description="Polar residues" evidence="1">
    <location>
        <begin position="37"/>
        <end position="51"/>
    </location>
</feature>
<feature type="region of interest" description="Disordered" evidence="1">
    <location>
        <begin position="36"/>
        <end position="102"/>
    </location>
</feature>
<feature type="compositionally biased region" description="Basic and acidic residues" evidence="1">
    <location>
        <begin position="92"/>
        <end position="102"/>
    </location>
</feature>
<feature type="compositionally biased region" description="Polar residues" evidence="1">
    <location>
        <begin position="238"/>
        <end position="248"/>
    </location>
</feature>
<proteinExistence type="predicted"/>
<protein>
    <recommendedName>
        <fullName evidence="3">Zinc-finger domain-containing protein</fullName>
    </recommendedName>
</protein>
<organism evidence="2">
    <name type="scientific">Erythrolobus australicus</name>
    <dbReference type="NCBI Taxonomy" id="1077150"/>
    <lineage>
        <taxon>Eukaryota</taxon>
        <taxon>Rhodophyta</taxon>
        <taxon>Bangiophyceae</taxon>
        <taxon>Porphyridiales</taxon>
        <taxon>Porphyridiaceae</taxon>
        <taxon>Erythrolobus</taxon>
    </lineage>
</organism>
<sequence length="299" mass="34055">MDSTYDYLESIHLESPINSEAFGAGFGGWELDDELRSTASNSDNNLHSSAGSACRKEMEETQVLLADSKQNKELGLDSRLNSSAENSEEEKEQPKPIQERLSPEEVERRIELFYPGSRRKRTDAEPDSHDELDDFDPTIQPSKFCHICTRSYKAVRQAVCRNLVKNTCRKVICEKCFEDFGWDFELAISEDSGWCCCHCAEKCPSTAQCTHYNRANPKVEARRKRQRVERKESKLRMSRTSGFESSSTLRAKPFAPPLLLQKALQPMPPQYNGAMPGIQPQMMMFPMAPGHNLTQFSQR</sequence>
<gene>
    <name evidence="2" type="ORF">EAUS1353_LOCUS1039</name>
</gene>
<dbReference type="AlphaFoldDB" id="A0A7S1TKP7"/>
<evidence type="ECO:0000256" key="1">
    <source>
        <dbReference type="SAM" id="MobiDB-lite"/>
    </source>
</evidence>
<name>A0A7S1TKP7_9RHOD</name>
<reference evidence="2" key="1">
    <citation type="submission" date="2021-01" db="EMBL/GenBank/DDBJ databases">
        <authorList>
            <person name="Corre E."/>
            <person name="Pelletier E."/>
            <person name="Niang G."/>
            <person name="Scheremetjew M."/>
            <person name="Finn R."/>
            <person name="Kale V."/>
            <person name="Holt S."/>
            <person name="Cochrane G."/>
            <person name="Meng A."/>
            <person name="Brown T."/>
            <person name="Cohen L."/>
        </authorList>
    </citation>
    <scope>NUCLEOTIDE SEQUENCE</scope>
    <source>
        <strain evidence="2">CCMP3124</strain>
    </source>
</reference>
<feature type="region of interest" description="Disordered" evidence="1">
    <location>
        <begin position="220"/>
        <end position="248"/>
    </location>
</feature>
<accession>A0A7S1TKP7</accession>
<evidence type="ECO:0008006" key="3">
    <source>
        <dbReference type="Google" id="ProtNLM"/>
    </source>
</evidence>
<dbReference type="EMBL" id="HBGI01001606">
    <property type="protein sequence ID" value="CAD9239303.1"/>
    <property type="molecule type" value="Transcribed_RNA"/>
</dbReference>
<evidence type="ECO:0000313" key="2">
    <source>
        <dbReference type="EMBL" id="CAD9239303.1"/>
    </source>
</evidence>